<feature type="non-terminal residue" evidence="3">
    <location>
        <position position="1"/>
    </location>
</feature>
<dbReference type="InterPro" id="IPR040398">
    <property type="entry name" value="Not1"/>
</dbReference>
<dbReference type="AlphaFoldDB" id="A0A9W8HPN6"/>
<protein>
    <submittedName>
        <fullName evidence="3">CCR4-NOT core subunit cdc39</fullName>
    </submittedName>
</protein>
<reference evidence="3" key="1">
    <citation type="submission" date="2022-07" db="EMBL/GenBank/DDBJ databases">
        <title>Phylogenomic reconstructions and comparative analyses of Kickxellomycotina fungi.</title>
        <authorList>
            <person name="Reynolds N.K."/>
            <person name="Stajich J.E."/>
            <person name="Barry K."/>
            <person name="Grigoriev I.V."/>
            <person name="Crous P."/>
            <person name="Smith M.E."/>
        </authorList>
    </citation>
    <scope>NUCLEOTIDE SEQUENCE</scope>
    <source>
        <strain evidence="3">NRRL 1565</strain>
    </source>
</reference>
<evidence type="ECO:0000313" key="4">
    <source>
        <dbReference type="Proteomes" id="UP001140094"/>
    </source>
</evidence>
<gene>
    <name evidence="3" type="primary">CDC39_2</name>
    <name evidence="3" type="ORF">H4R20_007031</name>
</gene>
<dbReference type="Gene3D" id="1.25.40.790">
    <property type="match status" value="1"/>
</dbReference>
<dbReference type="OrthoDB" id="1933107at2759"/>
<sequence length="389" mass="42534">GLVSVDDEDEQLGRLVEANRPAAIDFAARLLRKGLIDGALAAGIRSFAKTIQGFMKLAQGGRAPQSVAQLLEDIQALQQQRQPPQAQAQTQTQRAANGEAPPPSGGTGRLNETASYQNILYNWTRVYDHPAAGEAELTTLVQQLLQQVPLHVTGVEAAFFRACVEAALSFYDQSTASGRTALRGTAGYQVADALVKLVVYLTKLGEQGDLKPVRMFLSSVVLVIVHTHATSPDLFSAYQKPFFRLLCGLLSEAHAARRDAEEWCTDEVFRGIIVLLGEALQLLAPTCVPGFGFVWLMLVSHRFFFPRLAEDRASWPLAAGLLESQLRFLEPFTVTGQITESLKLLYRGVICVILVVLHDYPEFLASYALQLCDAVPANCVQLRNLLLSA</sequence>
<dbReference type="Proteomes" id="UP001140094">
    <property type="component" value="Unassembled WGS sequence"/>
</dbReference>
<feature type="domain" description="CCR4-Not complex component Not1 C-terminal" evidence="2">
    <location>
        <begin position="265"/>
        <end position="389"/>
    </location>
</feature>
<evidence type="ECO:0000256" key="1">
    <source>
        <dbReference type="SAM" id="MobiDB-lite"/>
    </source>
</evidence>
<dbReference type="GO" id="GO:0000932">
    <property type="term" value="C:P-body"/>
    <property type="evidence" value="ECO:0007669"/>
    <property type="project" value="TreeGrafter"/>
</dbReference>
<dbReference type="GO" id="GO:0060090">
    <property type="term" value="F:molecular adaptor activity"/>
    <property type="evidence" value="ECO:0007669"/>
    <property type="project" value="TreeGrafter"/>
</dbReference>
<dbReference type="GO" id="GO:0000288">
    <property type="term" value="P:nuclear-transcribed mRNA catabolic process, deadenylation-dependent decay"/>
    <property type="evidence" value="ECO:0007669"/>
    <property type="project" value="TreeGrafter"/>
</dbReference>
<feature type="non-terminal residue" evidence="3">
    <location>
        <position position="389"/>
    </location>
</feature>
<comment type="caution">
    <text evidence="3">The sequence shown here is derived from an EMBL/GenBank/DDBJ whole genome shotgun (WGS) entry which is preliminary data.</text>
</comment>
<dbReference type="PANTHER" id="PTHR13162">
    <property type="entry name" value="CCR4-NOT TRANSCRIPTION COMPLEX"/>
    <property type="match status" value="1"/>
</dbReference>
<dbReference type="EMBL" id="JANBUO010003561">
    <property type="protein sequence ID" value="KAJ2790337.1"/>
    <property type="molecule type" value="Genomic_DNA"/>
</dbReference>
<dbReference type="Pfam" id="PF04054">
    <property type="entry name" value="Not1"/>
    <property type="match status" value="1"/>
</dbReference>
<keyword evidence="4" id="KW-1185">Reference proteome</keyword>
<evidence type="ECO:0000259" key="2">
    <source>
        <dbReference type="Pfam" id="PF04054"/>
    </source>
</evidence>
<feature type="compositionally biased region" description="Low complexity" evidence="1">
    <location>
        <begin position="78"/>
        <end position="96"/>
    </location>
</feature>
<organism evidence="3 4">
    <name type="scientific">Coemansia guatemalensis</name>
    <dbReference type="NCBI Taxonomy" id="2761395"/>
    <lineage>
        <taxon>Eukaryota</taxon>
        <taxon>Fungi</taxon>
        <taxon>Fungi incertae sedis</taxon>
        <taxon>Zoopagomycota</taxon>
        <taxon>Kickxellomycotina</taxon>
        <taxon>Kickxellomycetes</taxon>
        <taxon>Kickxellales</taxon>
        <taxon>Kickxellaceae</taxon>
        <taxon>Coemansia</taxon>
    </lineage>
</organism>
<dbReference type="PANTHER" id="PTHR13162:SF8">
    <property type="entry name" value="CCR4-NOT TRANSCRIPTION COMPLEX SUBUNIT 1"/>
    <property type="match status" value="1"/>
</dbReference>
<dbReference type="GO" id="GO:0030015">
    <property type="term" value="C:CCR4-NOT core complex"/>
    <property type="evidence" value="ECO:0007669"/>
    <property type="project" value="InterPro"/>
</dbReference>
<dbReference type="GO" id="GO:0017148">
    <property type="term" value="P:negative regulation of translation"/>
    <property type="evidence" value="ECO:0007669"/>
    <property type="project" value="InterPro"/>
</dbReference>
<feature type="region of interest" description="Disordered" evidence="1">
    <location>
        <begin position="78"/>
        <end position="111"/>
    </location>
</feature>
<dbReference type="InterPro" id="IPR007196">
    <property type="entry name" value="CCR4-Not_Not1_C"/>
</dbReference>
<evidence type="ECO:0000313" key="3">
    <source>
        <dbReference type="EMBL" id="KAJ2790337.1"/>
    </source>
</evidence>
<proteinExistence type="predicted"/>
<name>A0A9W8HPN6_9FUNG</name>
<accession>A0A9W8HPN6</accession>